<comment type="caution">
    <text evidence="1">The sequence shown here is derived from an EMBL/GenBank/DDBJ whole genome shotgun (WGS) entry which is preliminary data.</text>
</comment>
<evidence type="ECO:0000313" key="2">
    <source>
        <dbReference type="Proteomes" id="UP001056120"/>
    </source>
</evidence>
<dbReference type="Proteomes" id="UP001056120">
    <property type="component" value="Linkage Group LG14"/>
</dbReference>
<name>A0ACB9GTF2_9ASTR</name>
<accession>A0ACB9GTF2</accession>
<sequence length="76" mass="8570">MDAISSPLLTVSFTQSIKIKLIIDHSIPLLYSSLANGIVNLIFKSNICSSDRYFIVHNPYPHIYKSIAEADFHISF</sequence>
<reference evidence="1 2" key="2">
    <citation type="journal article" date="2022" name="Mol. Ecol. Resour.">
        <title>The genomes of chicory, endive, great burdock and yacon provide insights into Asteraceae paleo-polyploidization history and plant inulin production.</title>
        <authorList>
            <person name="Fan W."/>
            <person name="Wang S."/>
            <person name="Wang H."/>
            <person name="Wang A."/>
            <person name="Jiang F."/>
            <person name="Liu H."/>
            <person name="Zhao H."/>
            <person name="Xu D."/>
            <person name="Zhang Y."/>
        </authorList>
    </citation>
    <scope>NUCLEOTIDE SEQUENCE [LARGE SCALE GENOMIC DNA]</scope>
    <source>
        <strain evidence="2">cv. Yunnan</strain>
        <tissue evidence="1">Leaves</tissue>
    </source>
</reference>
<proteinExistence type="predicted"/>
<gene>
    <name evidence="1" type="ORF">L1987_45093</name>
</gene>
<protein>
    <submittedName>
        <fullName evidence="1">Uncharacterized protein</fullName>
    </submittedName>
</protein>
<keyword evidence="2" id="KW-1185">Reference proteome</keyword>
<evidence type="ECO:0000313" key="1">
    <source>
        <dbReference type="EMBL" id="KAI3785967.1"/>
    </source>
</evidence>
<organism evidence="1 2">
    <name type="scientific">Smallanthus sonchifolius</name>
    <dbReference type="NCBI Taxonomy" id="185202"/>
    <lineage>
        <taxon>Eukaryota</taxon>
        <taxon>Viridiplantae</taxon>
        <taxon>Streptophyta</taxon>
        <taxon>Embryophyta</taxon>
        <taxon>Tracheophyta</taxon>
        <taxon>Spermatophyta</taxon>
        <taxon>Magnoliopsida</taxon>
        <taxon>eudicotyledons</taxon>
        <taxon>Gunneridae</taxon>
        <taxon>Pentapetalae</taxon>
        <taxon>asterids</taxon>
        <taxon>campanulids</taxon>
        <taxon>Asterales</taxon>
        <taxon>Asteraceae</taxon>
        <taxon>Asteroideae</taxon>
        <taxon>Heliantheae alliance</taxon>
        <taxon>Millerieae</taxon>
        <taxon>Smallanthus</taxon>
    </lineage>
</organism>
<dbReference type="EMBL" id="CM042031">
    <property type="protein sequence ID" value="KAI3785967.1"/>
    <property type="molecule type" value="Genomic_DNA"/>
</dbReference>
<reference evidence="2" key="1">
    <citation type="journal article" date="2022" name="Mol. Ecol. Resour.">
        <title>The genomes of chicory, endive, great burdock and yacon provide insights into Asteraceae palaeo-polyploidization history and plant inulin production.</title>
        <authorList>
            <person name="Fan W."/>
            <person name="Wang S."/>
            <person name="Wang H."/>
            <person name="Wang A."/>
            <person name="Jiang F."/>
            <person name="Liu H."/>
            <person name="Zhao H."/>
            <person name="Xu D."/>
            <person name="Zhang Y."/>
        </authorList>
    </citation>
    <scope>NUCLEOTIDE SEQUENCE [LARGE SCALE GENOMIC DNA]</scope>
    <source>
        <strain evidence="2">cv. Yunnan</strain>
    </source>
</reference>